<gene>
    <name evidence="1" type="ORF">ACG04R_06735</name>
</gene>
<accession>A0ABW7H8X3</accession>
<proteinExistence type="predicted"/>
<dbReference type="RefSeq" id="WP_394407372.1">
    <property type="nucleotide sequence ID" value="NZ_JBIGIC010000003.1"/>
</dbReference>
<name>A0ABW7H8X3_9BURK</name>
<reference evidence="1 2" key="1">
    <citation type="submission" date="2024-08" db="EMBL/GenBank/DDBJ databases">
        <authorList>
            <person name="Lu H."/>
        </authorList>
    </citation>
    <scope>NUCLEOTIDE SEQUENCE [LARGE SCALE GENOMIC DNA]</scope>
    <source>
        <strain evidence="1 2">BYS78W</strain>
    </source>
</reference>
<evidence type="ECO:0000313" key="1">
    <source>
        <dbReference type="EMBL" id="MFG6486359.1"/>
    </source>
</evidence>
<sequence length="152" mass="16505">MPTTPDGQVARIDPEAVSTDDELPAFIAAPRDAPAYYGFPMLDGSDKDGFRFGVITDPRGNEPKRWGDAYVVAPDGSRAGIVWQAGVGEATVICPPDQRRWGVYGFHFQAPIQSDRDLIRCLHSVLPQLKAFYETAAASRPGTTQPETPGET</sequence>
<dbReference type="Proteomes" id="UP001606134">
    <property type="component" value="Unassembled WGS sequence"/>
</dbReference>
<dbReference type="EMBL" id="JBIGIC010000003">
    <property type="protein sequence ID" value="MFG6486359.1"/>
    <property type="molecule type" value="Genomic_DNA"/>
</dbReference>
<comment type="caution">
    <text evidence="1">The sequence shown here is derived from an EMBL/GenBank/DDBJ whole genome shotgun (WGS) entry which is preliminary data.</text>
</comment>
<keyword evidence="2" id="KW-1185">Reference proteome</keyword>
<organism evidence="1 2">
    <name type="scientific">Pelomonas candidula</name>
    <dbReference type="NCBI Taxonomy" id="3299025"/>
    <lineage>
        <taxon>Bacteria</taxon>
        <taxon>Pseudomonadati</taxon>
        <taxon>Pseudomonadota</taxon>
        <taxon>Betaproteobacteria</taxon>
        <taxon>Burkholderiales</taxon>
        <taxon>Sphaerotilaceae</taxon>
        <taxon>Roseateles</taxon>
    </lineage>
</organism>
<protein>
    <submittedName>
        <fullName evidence="1">Uncharacterized protein</fullName>
    </submittedName>
</protein>
<evidence type="ECO:0000313" key="2">
    <source>
        <dbReference type="Proteomes" id="UP001606134"/>
    </source>
</evidence>